<evidence type="ECO:0000313" key="2">
    <source>
        <dbReference type="Proteomes" id="UP000639772"/>
    </source>
</evidence>
<protein>
    <submittedName>
        <fullName evidence="1">Uncharacterized protein</fullName>
    </submittedName>
</protein>
<sequence>LCDYKNDGDVIKAVEVSTDEANGIVSNEDFKCIKELKDEGYRAATFEIPSSEQLSAKRLNPIKLEAHIRSKLNKKERVALIRAGRSSTRRRCRWLPKKQEQLVLAMRKKSGKGKVVL</sequence>
<dbReference type="OrthoDB" id="1697732at2759"/>
<evidence type="ECO:0000313" key="1">
    <source>
        <dbReference type="EMBL" id="KAG0448752.1"/>
    </source>
</evidence>
<organism evidence="1 2">
    <name type="scientific">Vanilla planifolia</name>
    <name type="common">Vanilla</name>
    <dbReference type="NCBI Taxonomy" id="51239"/>
    <lineage>
        <taxon>Eukaryota</taxon>
        <taxon>Viridiplantae</taxon>
        <taxon>Streptophyta</taxon>
        <taxon>Embryophyta</taxon>
        <taxon>Tracheophyta</taxon>
        <taxon>Spermatophyta</taxon>
        <taxon>Magnoliopsida</taxon>
        <taxon>Liliopsida</taxon>
        <taxon>Asparagales</taxon>
        <taxon>Orchidaceae</taxon>
        <taxon>Vanilloideae</taxon>
        <taxon>Vanilleae</taxon>
        <taxon>Vanilla</taxon>
    </lineage>
</organism>
<gene>
    <name evidence="1" type="ORF">HPP92_027688</name>
</gene>
<accession>A0A835PE39</accession>
<dbReference type="Proteomes" id="UP000639772">
    <property type="component" value="Unassembled WGS sequence"/>
</dbReference>
<dbReference type="EMBL" id="JADCNM010000270">
    <property type="protein sequence ID" value="KAG0448752.1"/>
    <property type="molecule type" value="Genomic_DNA"/>
</dbReference>
<dbReference type="AlphaFoldDB" id="A0A835PE39"/>
<name>A0A835PE39_VANPL</name>
<proteinExistence type="predicted"/>
<reference evidence="1 2" key="1">
    <citation type="journal article" date="2020" name="Nat. Food">
        <title>A phased Vanilla planifolia genome enables genetic improvement of flavour and production.</title>
        <authorList>
            <person name="Hasing T."/>
            <person name="Tang H."/>
            <person name="Brym M."/>
            <person name="Khazi F."/>
            <person name="Huang T."/>
            <person name="Chambers A.H."/>
        </authorList>
    </citation>
    <scope>NUCLEOTIDE SEQUENCE [LARGE SCALE GENOMIC DNA]</scope>
    <source>
        <tissue evidence="1">Leaf</tissue>
    </source>
</reference>
<feature type="non-terminal residue" evidence="1">
    <location>
        <position position="117"/>
    </location>
</feature>
<comment type="caution">
    <text evidence="1">The sequence shown here is derived from an EMBL/GenBank/DDBJ whole genome shotgun (WGS) entry which is preliminary data.</text>
</comment>